<proteinExistence type="inferred from homology"/>
<sequence length="128" mass="14725">MERPDYFIPSGYLPILVMLIVAFIFGMGGLIFGALVRPKFYYSLKLIPYECGNEPTGLPWQRITIRYFPIAILFAVFDVEVGLLYAWCYGFSELSFSGFSIMLLFLIIIFAGFFYDLKKGLLDWQKGL</sequence>
<name>A0A0U5BX82_9BACT</name>
<comment type="catalytic activity">
    <reaction evidence="7">
        <text>a quinone + NADH + 5 H(+)(in) = a quinol + NAD(+) + 4 H(+)(out)</text>
        <dbReference type="Rhea" id="RHEA:57888"/>
        <dbReference type="ChEBI" id="CHEBI:15378"/>
        <dbReference type="ChEBI" id="CHEBI:24646"/>
        <dbReference type="ChEBI" id="CHEBI:57540"/>
        <dbReference type="ChEBI" id="CHEBI:57945"/>
        <dbReference type="ChEBI" id="CHEBI:132124"/>
    </reaction>
</comment>
<accession>A0A0U5BX82</accession>
<dbReference type="KEGG" id="cthi:THC_0916"/>
<keyword evidence="5 8" id="KW-1133">Transmembrane helix</keyword>
<dbReference type="OrthoDB" id="9791970at2"/>
<dbReference type="Gene3D" id="1.20.58.1610">
    <property type="entry name" value="NADH:ubiquinone/plastoquinone oxidoreductase, chain 3"/>
    <property type="match status" value="1"/>
</dbReference>
<evidence type="ECO:0000256" key="6">
    <source>
        <dbReference type="ARBA" id="ARBA00023136"/>
    </source>
</evidence>
<keyword evidence="7" id="KW-0874">Quinone</keyword>
<keyword evidence="7" id="KW-0520">NAD</keyword>
<evidence type="ECO:0000256" key="3">
    <source>
        <dbReference type="ARBA" id="ARBA00022448"/>
    </source>
</evidence>
<dbReference type="AlphaFoldDB" id="A0A0U5BX82"/>
<dbReference type="InterPro" id="IPR038430">
    <property type="entry name" value="NDAH_ubi_oxred_su3_sf"/>
</dbReference>
<comment type="similarity">
    <text evidence="2 7">Belongs to the complex I subunit 3 family.</text>
</comment>
<evidence type="ECO:0000256" key="8">
    <source>
        <dbReference type="SAM" id="Phobius"/>
    </source>
</evidence>
<evidence type="ECO:0000256" key="5">
    <source>
        <dbReference type="ARBA" id="ARBA00022989"/>
    </source>
</evidence>
<reference evidence="9 10" key="1">
    <citation type="journal article" date="2016" name="Int. J. Syst. Evol. Microbiol.">
        <title>Caldimicrobium thiodismutans sp. nov., a sulfur-disproportionating bacterium isolated from a hot spring, and emended description of the genus Caldimicrobium.</title>
        <authorList>
            <person name="Kojima H."/>
            <person name="Umezawa K."/>
            <person name="Fukui M."/>
        </authorList>
    </citation>
    <scope>NUCLEOTIDE SEQUENCE [LARGE SCALE GENOMIC DNA]</scope>
    <source>
        <strain evidence="9 10">TF1</strain>
    </source>
</reference>
<organism evidence="9 10">
    <name type="scientific">Caldimicrobium thiodismutans</name>
    <dbReference type="NCBI Taxonomy" id="1653476"/>
    <lineage>
        <taxon>Bacteria</taxon>
        <taxon>Pseudomonadati</taxon>
        <taxon>Thermodesulfobacteriota</taxon>
        <taxon>Thermodesulfobacteria</taxon>
        <taxon>Thermodesulfobacteriales</taxon>
        <taxon>Thermodesulfobacteriaceae</taxon>
        <taxon>Caldimicrobium</taxon>
    </lineage>
</organism>
<dbReference type="GO" id="GO:0030964">
    <property type="term" value="C:NADH dehydrogenase complex"/>
    <property type="evidence" value="ECO:0007669"/>
    <property type="project" value="TreeGrafter"/>
</dbReference>
<dbReference type="RefSeq" id="WP_068513981.1">
    <property type="nucleotide sequence ID" value="NZ_AP014945.1"/>
</dbReference>
<gene>
    <name evidence="9" type="ORF">THC_0916</name>
</gene>
<dbReference type="EC" id="7.1.1.-" evidence="7"/>
<dbReference type="PANTHER" id="PTHR11058:SF9">
    <property type="entry name" value="NADH-UBIQUINONE OXIDOREDUCTASE CHAIN 3"/>
    <property type="match status" value="1"/>
</dbReference>
<keyword evidence="6 8" id="KW-0472">Membrane</keyword>
<feature type="transmembrane region" description="Helical" evidence="8">
    <location>
        <begin position="99"/>
        <end position="117"/>
    </location>
</feature>
<evidence type="ECO:0000256" key="4">
    <source>
        <dbReference type="ARBA" id="ARBA00022692"/>
    </source>
</evidence>
<keyword evidence="4 7" id="KW-0812">Transmembrane</keyword>
<feature type="transmembrane region" description="Helical" evidence="8">
    <location>
        <begin position="12"/>
        <end position="36"/>
    </location>
</feature>
<feature type="transmembrane region" description="Helical" evidence="8">
    <location>
        <begin position="67"/>
        <end position="87"/>
    </location>
</feature>
<dbReference type="GO" id="GO:0005886">
    <property type="term" value="C:plasma membrane"/>
    <property type="evidence" value="ECO:0007669"/>
    <property type="project" value="UniProtKB-SubCell"/>
</dbReference>
<dbReference type="Pfam" id="PF00507">
    <property type="entry name" value="Oxidored_q4"/>
    <property type="match status" value="1"/>
</dbReference>
<comment type="function">
    <text evidence="7">NDH-1 shuttles electrons from NADH, via FMN and iron-sulfur (Fe-S) centers, to quinones in the respiratory chain.</text>
</comment>
<dbReference type="EMBL" id="AP014945">
    <property type="protein sequence ID" value="BAU23301.1"/>
    <property type="molecule type" value="Genomic_DNA"/>
</dbReference>
<keyword evidence="3" id="KW-0813">Transport</keyword>
<dbReference type="Proteomes" id="UP000068196">
    <property type="component" value="Chromosome"/>
</dbReference>
<dbReference type="GO" id="GO:0008137">
    <property type="term" value="F:NADH dehydrogenase (ubiquinone) activity"/>
    <property type="evidence" value="ECO:0007669"/>
    <property type="project" value="InterPro"/>
</dbReference>
<dbReference type="InterPro" id="IPR000440">
    <property type="entry name" value="NADH_UbQ/plastoQ_OxRdtase_su3"/>
</dbReference>
<evidence type="ECO:0000313" key="9">
    <source>
        <dbReference type="EMBL" id="BAU23301.1"/>
    </source>
</evidence>
<reference evidence="10" key="2">
    <citation type="journal article" date="2016" name="Int. J. Syst. Evol. Microbiol.">
        <title>Caldimicrobium thiodismutans sp. nov., a sulfur-disproportionating bacterium isolated from a hot spring.</title>
        <authorList>
            <person name="Kojima H."/>
            <person name="Umezawa K."/>
            <person name="Fukui M."/>
        </authorList>
    </citation>
    <scope>NUCLEOTIDE SEQUENCE [LARGE SCALE GENOMIC DNA]</scope>
    <source>
        <strain evidence="10">TF1</strain>
    </source>
</reference>
<dbReference type="PANTHER" id="PTHR11058">
    <property type="entry name" value="NADH-UBIQUINONE OXIDOREDUCTASE CHAIN 3"/>
    <property type="match status" value="1"/>
</dbReference>
<dbReference type="GO" id="GO:0048038">
    <property type="term" value="F:quinone binding"/>
    <property type="evidence" value="ECO:0007669"/>
    <property type="project" value="UniProtKB-KW"/>
</dbReference>
<evidence type="ECO:0000256" key="2">
    <source>
        <dbReference type="ARBA" id="ARBA00008472"/>
    </source>
</evidence>
<comment type="subcellular location">
    <subcellularLocation>
        <location evidence="7">Cell membrane</location>
        <topology evidence="7">Multi-pass membrane protein</topology>
    </subcellularLocation>
    <subcellularLocation>
        <location evidence="1">Membrane</location>
    </subcellularLocation>
</comment>
<dbReference type="STRING" id="1653476.THC_0916"/>
<protein>
    <recommendedName>
        <fullName evidence="7">NADH-quinone oxidoreductase subunit</fullName>
        <ecNumber evidence="7">7.1.1.-</ecNumber>
    </recommendedName>
</protein>
<evidence type="ECO:0000256" key="1">
    <source>
        <dbReference type="ARBA" id="ARBA00004370"/>
    </source>
</evidence>
<evidence type="ECO:0000313" key="10">
    <source>
        <dbReference type="Proteomes" id="UP000068196"/>
    </source>
</evidence>
<evidence type="ECO:0000256" key="7">
    <source>
        <dbReference type="RuleBase" id="RU003639"/>
    </source>
</evidence>
<keyword evidence="10" id="KW-1185">Reference proteome</keyword>
<dbReference type="PATRIC" id="fig|1653476.3.peg.950"/>